<evidence type="ECO:0000256" key="1">
    <source>
        <dbReference type="SAM" id="MobiDB-lite"/>
    </source>
</evidence>
<proteinExistence type="predicted"/>
<dbReference type="EMBL" id="CAUYUJ010006723">
    <property type="protein sequence ID" value="CAK0818425.1"/>
    <property type="molecule type" value="Genomic_DNA"/>
</dbReference>
<feature type="non-terminal residue" evidence="2">
    <location>
        <position position="1"/>
    </location>
</feature>
<feature type="region of interest" description="Disordered" evidence="1">
    <location>
        <begin position="342"/>
        <end position="376"/>
    </location>
</feature>
<feature type="region of interest" description="Disordered" evidence="1">
    <location>
        <begin position="1475"/>
        <end position="1506"/>
    </location>
</feature>
<sequence>VAINFEDDPNFRWHVRVLRVRLADGRWVGWTPDLDVVAVNLADYIAVPIPRRAPAPARVRRNLYAADALTEDELATVKLEADALGNVLGAAPAGLGAAPTAGALAAEWRFADTAHEKFGETVPPDITRNPLRPQARGATGPAEVEEGGETFWTFVEKVGDPDLDEWLEEKRSGLGRDPPVLSVHREVGRARYLSMREGLALMQFFETGKAPADWPFPAPAPSAIREVLLAARAAREELAGFHDFWARASGVNPDSLVALKHGDLIAVLHHMLSFDQLNLGQLSSADMLGRLILQIHQATKRNPKNPDFRGTDLMAMSTLDSSGGALSGEFARWTAEEQKSAAFAMKQQRLHQEEEDKRRGNRTNDKGGAREKDKDAMSRNVARAAMQFAPAPAASKEFPLGTLAELLQCKFIYDLDTTQADYDASKLRVLERGPFPLDALDVAGGECRRYPQDPDNLIALPPDELAAIDTPVKPHWDQHFAKPGAAWREFIQRLDKAGLVAWRLRARAECGAFFVGEKDDAIRLVLDCRTTNQLRRRAPKSHLATLGALGNLVLSDEWCELSAEALGPHDALDGFQFRVDSVASWFSLGESFTAAEAGVTTVYCDETGGHVEVGPEAAARRALASLGQPTATLADWAPPPPFCRDSVVIAPYVDNGNIIAGPPEAARRGYDAFRAELLRPGFALHEELETRPEFELVGREIRGRRRMLLPRRRRMWRLRFALDELLLRPALAPTQMRRVVEHLVDHFSARRELLSCLCSVYRFIGDGAGPARRLDTATLEELRVIQGPLPLAAVELGRSIAEVAFRSDASEHGFAAHQTRVGARLGFLRARPTSRASTRAGRRPGRGDFTDFAREHLLRDVADAWARFVPECQPLVGDPRRREAVIVGKWRRSDKNKIHNLEARAAPMGLEGYCADPAHHSTALLSLGDNMPEVLATGRGGSRTWDLLALVRRAGAGQAASNARWARRHIETHRNPSDYGSRLPHLQPGEVQRGAAARQLDAGRPRAALAPTPLAAARQRIRREPADRRPLRHQQYFLELFAGCMRLTACVAALGLAVAAAVDIDLGPHFDVSRARVADVIIDWIDSGLVWAVALGAPCTRWSTARHARHEGVVGRAGLACARFSVRVLDACARRGARVAVGNPWASRLWQWQPLTKQLRRLKCVCYRVDQCAYGAAWKKPTGLASNIEIGSAARRCPGCQRHVALQGKPRRGQRARRHNDTEPGFLRKLVATAATREKHERCYADAKDDYAGWDLVLANYTEGLYRASEAATAARHAFHGVSFVNDWPRRSPDLLPKTRLSLLAFARSSPERCRDPPAIELALLMLDHFLDQRFDCNLRPSEGPNLTAGAVGRPRPGAAAQGWTINVAPAEEDAKPPKNRRFDASVLAGAHDRQWVCRVLELLAGNLEPSNRVFRSLRLAALEKEYRAASASLGFRAAPHGLRRAGPSHDAVVHKQKIEDAQARGRRASLESLSGVSDDLLHGDPEDDLQPEAPERAARGACSPA</sequence>
<gene>
    <name evidence="2" type="ORF">PCOR1329_LOCUS20713</name>
</gene>
<accession>A0ABN9RHX7</accession>
<name>A0ABN9RHX7_9DINO</name>
<feature type="compositionally biased region" description="Basic and acidic residues" evidence="1">
    <location>
        <begin position="350"/>
        <end position="376"/>
    </location>
</feature>
<comment type="caution">
    <text evidence="2">The sequence shown here is derived from an EMBL/GenBank/DDBJ whole genome shotgun (WGS) entry which is preliminary data.</text>
</comment>
<feature type="region of interest" description="Disordered" evidence="1">
    <location>
        <begin position="119"/>
        <end position="143"/>
    </location>
</feature>
<reference evidence="2" key="1">
    <citation type="submission" date="2023-10" db="EMBL/GenBank/DDBJ databases">
        <authorList>
            <person name="Chen Y."/>
            <person name="Shah S."/>
            <person name="Dougan E. K."/>
            <person name="Thang M."/>
            <person name="Chan C."/>
        </authorList>
    </citation>
    <scope>NUCLEOTIDE SEQUENCE [LARGE SCALE GENOMIC DNA]</scope>
</reference>
<dbReference type="Proteomes" id="UP001189429">
    <property type="component" value="Unassembled WGS sequence"/>
</dbReference>
<evidence type="ECO:0000313" key="3">
    <source>
        <dbReference type="Proteomes" id="UP001189429"/>
    </source>
</evidence>
<keyword evidence="3" id="KW-1185">Reference proteome</keyword>
<protein>
    <submittedName>
        <fullName evidence="2">Uncharacterized protein</fullName>
    </submittedName>
</protein>
<organism evidence="2 3">
    <name type="scientific">Prorocentrum cordatum</name>
    <dbReference type="NCBI Taxonomy" id="2364126"/>
    <lineage>
        <taxon>Eukaryota</taxon>
        <taxon>Sar</taxon>
        <taxon>Alveolata</taxon>
        <taxon>Dinophyceae</taxon>
        <taxon>Prorocentrales</taxon>
        <taxon>Prorocentraceae</taxon>
        <taxon>Prorocentrum</taxon>
    </lineage>
</organism>
<evidence type="ECO:0000313" key="2">
    <source>
        <dbReference type="EMBL" id="CAK0818425.1"/>
    </source>
</evidence>